<evidence type="ECO:0000313" key="4">
    <source>
        <dbReference type="Proteomes" id="UP001207252"/>
    </source>
</evidence>
<gene>
    <name evidence="3" type="ORF">OF365_03200</name>
</gene>
<name>A0ABT3BQ39_9BACT</name>
<reference evidence="3 4" key="1">
    <citation type="journal article" date="2020" name="Int. J. Syst. Evol. Microbiol.">
        <title>Ureaplasma miroungigenitalium sp. nov. isolated from northern elephant seals (Mirounga angustirostris) and Ureaplasma zalophigenitalium sp. nov. isolated from California sea lions (Zalophus californianus).</title>
        <authorList>
            <person name="Volokhov D.V."/>
            <person name="Gulland F.M."/>
            <person name="Gao Y."/>
            <person name="Chizhikov V.E."/>
        </authorList>
    </citation>
    <scope>NUCLEOTIDE SEQUENCE [LARGE SCALE GENOMIC DNA]</scope>
    <source>
        <strain evidence="3 4">CSL7644-GEN</strain>
    </source>
</reference>
<dbReference type="InterPro" id="IPR044946">
    <property type="entry name" value="Restrct_endonuc_typeI_TRD_sf"/>
</dbReference>
<feature type="non-terminal residue" evidence="3">
    <location>
        <position position="1"/>
    </location>
</feature>
<evidence type="ECO:0000256" key="1">
    <source>
        <dbReference type="ARBA" id="ARBA00022747"/>
    </source>
</evidence>
<evidence type="ECO:0000313" key="3">
    <source>
        <dbReference type="EMBL" id="MCV3754370.1"/>
    </source>
</evidence>
<dbReference type="Gene3D" id="3.90.220.20">
    <property type="entry name" value="DNA methylase specificity domains"/>
    <property type="match status" value="2"/>
</dbReference>
<organism evidence="3 4">
    <name type="scientific">Ureaplasma zalophigenitalium</name>
    <dbReference type="NCBI Taxonomy" id="907723"/>
    <lineage>
        <taxon>Bacteria</taxon>
        <taxon>Bacillati</taxon>
        <taxon>Mycoplasmatota</taxon>
        <taxon>Mycoplasmoidales</taxon>
        <taxon>Mycoplasmoidaceae</taxon>
        <taxon>Ureaplasma</taxon>
    </lineage>
</organism>
<feature type="non-terminal residue" evidence="3">
    <location>
        <position position="186"/>
    </location>
</feature>
<evidence type="ECO:0000256" key="2">
    <source>
        <dbReference type="ARBA" id="ARBA00023125"/>
    </source>
</evidence>
<evidence type="ECO:0008006" key="5">
    <source>
        <dbReference type="Google" id="ProtNLM"/>
    </source>
</evidence>
<protein>
    <recommendedName>
        <fullName evidence="5">Restriction endonuclease subunit S</fullName>
    </recommendedName>
</protein>
<keyword evidence="2" id="KW-0238">DNA-binding</keyword>
<dbReference type="SUPFAM" id="SSF116734">
    <property type="entry name" value="DNA methylase specificity domain"/>
    <property type="match status" value="1"/>
</dbReference>
<keyword evidence="1" id="KW-0680">Restriction system</keyword>
<proteinExistence type="predicted"/>
<dbReference type="Gene3D" id="1.10.287.1120">
    <property type="entry name" value="Bipartite methylase S protein"/>
    <property type="match status" value="1"/>
</dbReference>
<comment type="caution">
    <text evidence="3">The sequence shown here is derived from an EMBL/GenBank/DDBJ whole genome shotgun (WGS) entry which is preliminary data.</text>
</comment>
<sequence>WEQRRVGDLVSTIPIRIRNYRLESIGYPIYQQGDSPIYGYSLSSNFINYSEKTILFGDHTFSIIRPKTNYFIANDGVKILSVKDVNSEFMFYLIKRLKPKVIKYRRHLTYLLNNLIVTTKEMEQSSIISFFGCIGLVISLLQCKLEKLKNLKNTLLEKMFADEKHPFPKIRFKEFTNDWEQRRVGD</sequence>
<dbReference type="EMBL" id="JAOXHJ010000026">
    <property type="protein sequence ID" value="MCV3754370.1"/>
    <property type="molecule type" value="Genomic_DNA"/>
</dbReference>
<keyword evidence="4" id="KW-1185">Reference proteome</keyword>
<dbReference type="Proteomes" id="UP001207252">
    <property type="component" value="Unassembled WGS sequence"/>
</dbReference>
<accession>A0ABT3BQ39</accession>